<keyword evidence="10 11" id="KW-0326">Glycosidase</keyword>
<reference evidence="14 15" key="1">
    <citation type="journal article" date="2018" name="Nat. Genet.">
        <title>The Rosa genome provides new insights in the design of modern roses.</title>
        <authorList>
            <person name="Bendahmane M."/>
        </authorList>
    </citation>
    <scope>NUCLEOTIDE SEQUENCE [LARGE SCALE GENOMIC DNA]</scope>
    <source>
        <strain evidence="15">cv. Old Blush</strain>
    </source>
</reference>
<dbReference type="InterPro" id="IPR008979">
    <property type="entry name" value="Galactose-bd-like_sf"/>
</dbReference>
<evidence type="ECO:0000256" key="3">
    <source>
        <dbReference type="ARBA" id="ARBA00009809"/>
    </source>
</evidence>
<proteinExistence type="inferred from homology"/>
<dbReference type="SUPFAM" id="SSF51445">
    <property type="entry name" value="(Trans)glycosidases"/>
    <property type="match status" value="1"/>
</dbReference>
<evidence type="ECO:0000256" key="11">
    <source>
        <dbReference type="RuleBase" id="RU000675"/>
    </source>
</evidence>
<dbReference type="OMA" id="NRMFVWY"/>
<keyword evidence="5" id="KW-0052">Apoplast</keyword>
<evidence type="ECO:0000259" key="13">
    <source>
        <dbReference type="PROSITE" id="PS50228"/>
    </source>
</evidence>
<dbReference type="FunFam" id="2.60.120.260:FF:000142">
    <property type="entry name" value="Beta-galactosidase"/>
    <property type="match status" value="1"/>
</dbReference>
<dbReference type="InterPro" id="IPR041392">
    <property type="entry name" value="GHD"/>
</dbReference>
<dbReference type="InterPro" id="IPR017853">
    <property type="entry name" value="GH"/>
</dbReference>
<dbReference type="InterPro" id="IPR000922">
    <property type="entry name" value="Lectin_gal-bd_dom"/>
</dbReference>
<evidence type="ECO:0000313" key="15">
    <source>
        <dbReference type="Proteomes" id="UP000238479"/>
    </source>
</evidence>
<evidence type="ECO:0000256" key="2">
    <source>
        <dbReference type="ARBA" id="ARBA00004271"/>
    </source>
</evidence>
<keyword evidence="7" id="KW-0732">Signal</keyword>
<keyword evidence="9" id="KW-0325">Glycoprotein</keyword>
<evidence type="ECO:0000256" key="9">
    <source>
        <dbReference type="ARBA" id="ARBA00023180"/>
    </source>
</evidence>
<dbReference type="InterPro" id="IPR019801">
    <property type="entry name" value="Glyco_hydro_35_CS"/>
</dbReference>
<comment type="subcellular location">
    <subcellularLocation>
        <location evidence="2">Secreted</location>
        <location evidence="2">Extracellular space</location>
        <location evidence="2">Apoplast</location>
    </subcellularLocation>
</comment>
<dbReference type="Gramene" id="PRQ31002">
    <property type="protein sequence ID" value="PRQ31002"/>
    <property type="gene ID" value="RchiOBHm_Chr5g0030701"/>
</dbReference>
<sequence length="751" mass="84948">MWQLCVDHDGRAITINGDRRIIISGSIQYPRSTPEMWPDLIQKEKDGGLNAIETYVFWNAHEPLRRQYDFSGNQDLVRFIQSIQKAGLYAVLRIGPYVCAEWNYGGFPVWLHNIPGIKLRTNNDIYKNEMQNFTTLIVDMMKYENLFASQGGPIILAQIENEYGNVMRSYGDEGKKYIRWCADLAESYQIGVPWILCQQEDTPQSMINTCNGWYCDQFKPSYNTSPKMWTENWTGWFKDWGMQDPHRTAEDLAFSVARFFQLMYHGGTNFGRSAGGPYITTSHDYDAPLDEYGNLNQPKWGHLKELHKHIRSMEKVLTYGDVRQVDYGNSSSVTEYSYRGNRSCFISNANTTSNVIVNFENNKYSVPAWSVTILPDCYTEVYNTAKVLNEADANDPEEPYGLVWGWRAEHFTHLKENGSVLHSNLTTNQLLDQKVVTNDTSDYLWYITSLDHNATDPNWSGKEIMLRVNTSGHVLHAFVNGKHIGTEVSGQHFNPFTLERKIKLKHGKNDLSLPSVTVGLKNYDPLFDEVNVGIHGPVQLIGKYKNGTEVTKDLSKNEWIYKVGLAGEEKGLYQITAPLGTDPIVVDLMGLGKGHAWVNGRSIGRYWTSHTADENGCTENCDYRGTYSNKKCLTNCGKPSQRWYHIPRSFLQDDNNALVLFEEFGGQPFNVEFQTVTVAKACANAYEGNVLHLSCQGGRVLSDVRFSSFGDPQGACGASFTKGECESPTALSYIQKACIGKAECFIDGSEF</sequence>
<dbReference type="PROSITE" id="PS01182">
    <property type="entry name" value="GLYCOSYL_HYDROL_F35"/>
    <property type="match status" value="1"/>
</dbReference>
<gene>
    <name evidence="14" type="ORF">RchiOBHm_Chr5g0030701</name>
</gene>
<dbReference type="Pfam" id="PF17834">
    <property type="entry name" value="GHD"/>
    <property type="match status" value="1"/>
</dbReference>
<dbReference type="Gene3D" id="2.60.120.260">
    <property type="entry name" value="Galactose-binding domain-like"/>
    <property type="match status" value="3"/>
</dbReference>
<comment type="caution">
    <text evidence="14">The sequence shown here is derived from an EMBL/GenBank/DDBJ whole genome shotgun (WGS) entry which is preliminary data.</text>
</comment>
<dbReference type="Pfam" id="PF01301">
    <property type="entry name" value="Glyco_hydro_35"/>
    <property type="match status" value="1"/>
</dbReference>
<dbReference type="EC" id="3.2.1.23" evidence="4 11"/>
<comment type="similarity">
    <text evidence="3 12">Belongs to the glycosyl hydrolase 35 family.</text>
</comment>
<feature type="domain" description="SUEL-type lectin" evidence="13">
    <location>
        <begin position="685"/>
        <end position="746"/>
    </location>
</feature>
<dbReference type="GO" id="GO:0048046">
    <property type="term" value="C:apoplast"/>
    <property type="evidence" value="ECO:0007669"/>
    <property type="project" value="UniProtKB-SubCell"/>
</dbReference>
<dbReference type="InterPro" id="IPR043159">
    <property type="entry name" value="Lectin_gal-bd_sf"/>
</dbReference>
<dbReference type="Gene3D" id="3.20.20.80">
    <property type="entry name" value="Glycosidases"/>
    <property type="match status" value="1"/>
</dbReference>
<dbReference type="GO" id="GO:0005975">
    <property type="term" value="P:carbohydrate metabolic process"/>
    <property type="evidence" value="ECO:0007669"/>
    <property type="project" value="InterPro"/>
</dbReference>
<dbReference type="PANTHER" id="PTHR23421">
    <property type="entry name" value="BETA-GALACTOSIDASE RELATED"/>
    <property type="match status" value="1"/>
</dbReference>
<comment type="catalytic activity">
    <reaction evidence="1 11">
        <text>Hydrolysis of terminal non-reducing beta-D-galactose residues in beta-D-galactosides.</text>
        <dbReference type="EC" id="3.2.1.23"/>
    </reaction>
</comment>
<dbReference type="PRINTS" id="PR00742">
    <property type="entry name" value="GLHYDRLASE35"/>
</dbReference>
<evidence type="ECO:0000256" key="8">
    <source>
        <dbReference type="ARBA" id="ARBA00022801"/>
    </source>
</evidence>
<keyword evidence="15" id="KW-1185">Reference proteome</keyword>
<dbReference type="Gene3D" id="2.60.120.740">
    <property type="match status" value="1"/>
</dbReference>
<dbReference type="GO" id="GO:0004565">
    <property type="term" value="F:beta-galactosidase activity"/>
    <property type="evidence" value="ECO:0007669"/>
    <property type="project" value="UniProtKB-EC"/>
</dbReference>
<evidence type="ECO:0000313" key="14">
    <source>
        <dbReference type="EMBL" id="PRQ31002.1"/>
    </source>
</evidence>
<dbReference type="Pfam" id="PF21467">
    <property type="entry name" value="BetaGal_gal-bd"/>
    <property type="match status" value="1"/>
</dbReference>
<dbReference type="InterPro" id="IPR031330">
    <property type="entry name" value="Gly_Hdrlase_35_cat"/>
</dbReference>
<evidence type="ECO:0000256" key="10">
    <source>
        <dbReference type="ARBA" id="ARBA00023295"/>
    </source>
</evidence>
<organism evidence="14 15">
    <name type="scientific">Rosa chinensis</name>
    <name type="common">China rose</name>
    <dbReference type="NCBI Taxonomy" id="74649"/>
    <lineage>
        <taxon>Eukaryota</taxon>
        <taxon>Viridiplantae</taxon>
        <taxon>Streptophyta</taxon>
        <taxon>Embryophyta</taxon>
        <taxon>Tracheophyta</taxon>
        <taxon>Spermatophyta</taxon>
        <taxon>Magnoliopsida</taxon>
        <taxon>eudicotyledons</taxon>
        <taxon>Gunneridae</taxon>
        <taxon>Pentapetalae</taxon>
        <taxon>rosids</taxon>
        <taxon>fabids</taxon>
        <taxon>Rosales</taxon>
        <taxon>Rosaceae</taxon>
        <taxon>Rosoideae</taxon>
        <taxon>Rosoideae incertae sedis</taxon>
        <taxon>Rosa</taxon>
    </lineage>
</organism>
<dbReference type="SUPFAM" id="SSF49785">
    <property type="entry name" value="Galactose-binding domain-like"/>
    <property type="match status" value="2"/>
</dbReference>
<evidence type="ECO:0000256" key="1">
    <source>
        <dbReference type="ARBA" id="ARBA00001412"/>
    </source>
</evidence>
<evidence type="ECO:0000256" key="4">
    <source>
        <dbReference type="ARBA" id="ARBA00012756"/>
    </source>
</evidence>
<dbReference type="InterPro" id="IPR048913">
    <property type="entry name" value="BetaGal_gal-bd"/>
</dbReference>
<name>A0A2P6Q9Z3_ROSCH</name>
<dbReference type="InterPro" id="IPR001944">
    <property type="entry name" value="Glycoside_Hdrlase_35"/>
</dbReference>
<dbReference type="CDD" id="cd22842">
    <property type="entry name" value="Gal_Rha_Lectin_BGal"/>
    <property type="match status" value="1"/>
</dbReference>
<dbReference type="PROSITE" id="PS50228">
    <property type="entry name" value="SUEL_LECTIN"/>
    <property type="match status" value="1"/>
</dbReference>
<accession>A0A2P6Q9Z3</accession>
<dbReference type="GO" id="GO:0030246">
    <property type="term" value="F:carbohydrate binding"/>
    <property type="evidence" value="ECO:0007669"/>
    <property type="project" value="InterPro"/>
</dbReference>
<dbReference type="Pfam" id="PF02140">
    <property type="entry name" value="SUEL_Lectin"/>
    <property type="match status" value="1"/>
</dbReference>
<dbReference type="AlphaFoldDB" id="A0A2P6Q9Z3"/>
<evidence type="ECO:0000256" key="7">
    <source>
        <dbReference type="ARBA" id="ARBA00022729"/>
    </source>
</evidence>
<evidence type="ECO:0000256" key="5">
    <source>
        <dbReference type="ARBA" id="ARBA00022523"/>
    </source>
</evidence>
<keyword evidence="6" id="KW-0964">Secreted</keyword>
<protein>
    <recommendedName>
        <fullName evidence="4 11">Beta-galactosidase</fullName>
        <ecNumber evidence="4 11">3.2.1.23</ecNumber>
    </recommendedName>
</protein>
<evidence type="ECO:0000256" key="6">
    <source>
        <dbReference type="ARBA" id="ARBA00022525"/>
    </source>
</evidence>
<dbReference type="Proteomes" id="UP000238479">
    <property type="component" value="Chromosome 5"/>
</dbReference>
<evidence type="ECO:0000256" key="12">
    <source>
        <dbReference type="RuleBase" id="RU003679"/>
    </source>
</evidence>
<keyword evidence="8 11" id="KW-0378">Hydrolase</keyword>
<dbReference type="FunFam" id="3.20.20.80:FF:000098">
    <property type="entry name" value="Beta-galactosidase"/>
    <property type="match status" value="1"/>
</dbReference>
<dbReference type="EMBL" id="PDCK01000043">
    <property type="protein sequence ID" value="PRQ31002.1"/>
    <property type="molecule type" value="Genomic_DNA"/>
</dbReference>